<evidence type="ECO:0000313" key="1">
    <source>
        <dbReference type="EMBL" id="CAE8593957.1"/>
    </source>
</evidence>
<dbReference type="EMBL" id="CAJNNV010006695">
    <property type="protein sequence ID" value="CAE8593957.1"/>
    <property type="molecule type" value="Genomic_DNA"/>
</dbReference>
<name>A0A813E5L5_POLGL</name>
<dbReference type="AlphaFoldDB" id="A0A813E5L5"/>
<dbReference type="OrthoDB" id="429220at2759"/>
<organism evidence="1 2">
    <name type="scientific">Polarella glacialis</name>
    <name type="common">Dinoflagellate</name>
    <dbReference type="NCBI Taxonomy" id="89957"/>
    <lineage>
        <taxon>Eukaryota</taxon>
        <taxon>Sar</taxon>
        <taxon>Alveolata</taxon>
        <taxon>Dinophyceae</taxon>
        <taxon>Suessiales</taxon>
        <taxon>Suessiaceae</taxon>
        <taxon>Polarella</taxon>
    </lineage>
</organism>
<comment type="caution">
    <text evidence="1">The sequence shown here is derived from an EMBL/GenBank/DDBJ whole genome shotgun (WGS) entry which is preliminary data.</text>
</comment>
<feature type="non-terminal residue" evidence="1">
    <location>
        <position position="126"/>
    </location>
</feature>
<protein>
    <submittedName>
        <fullName evidence="1">Uncharacterized protein</fullName>
    </submittedName>
</protein>
<accession>A0A813E5L5</accession>
<proteinExistence type="predicted"/>
<reference evidence="1" key="1">
    <citation type="submission" date="2021-02" db="EMBL/GenBank/DDBJ databases">
        <authorList>
            <person name="Dougan E. K."/>
            <person name="Rhodes N."/>
            <person name="Thang M."/>
            <person name="Chan C."/>
        </authorList>
    </citation>
    <scope>NUCLEOTIDE SEQUENCE</scope>
</reference>
<evidence type="ECO:0000313" key="2">
    <source>
        <dbReference type="Proteomes" id="UP000654075"/>
    </source>
</evidence>
<sequence length="126" mass="14943">MALKDPTLQEKTVRLEVARDKFKPLLQDPRLWENGCEETFSEFRRACVHLRKDSESLDAVDQKQVVWRFLCKLSRERKPFWGRCEEVLGILMTSDPWMKAFVDDPEMNLHDLPSNIVKEFGERCEE</sequence>
<dbReference type="Proteomes" id="UP000654075">
    <property type="component" value="Unassembled WGS sequence"/>
</dbReference>
<keyword evidence="2" id="KW-1185">Reference proteome</keyword>
<gene>
    <name evidence="1" type="ORF">PGLA1383_LOCUS12535</name>
</gene>